<evidence type="ECO:0000313" key="4">
    <source>
        <dbReference type="EMBL" id="UPV99079.1"/>
    </source>
</evidence>
<gene>
    <name evidence="4" type="ORF">M0R88_11130</name>
</gene>
<reference evidence="4" key="1">
    <citation type="submission" date="2022-04" db="EMBL/GenBank/DDBJ databases">
        <title>Diverse halophilic archaea isolated from saline environments.</title>
        <authorList>
            <person name="Cui H.-L."/>
        </authorList>
    </citation>
    <scope>NUCLEOTIDE SEQUENCE</scope>
    <source>
        <strain evidence="4">XZYJT40</strain>
    </source>
</reference>
<dbReference type="Proteomes" id="UP000830434">
    <property type="component" value="Chromosome"/>
</dbReference>
<protein>
    <recommendedName>
        <fullName evidence="3">DUF7312 domain-containing protein</fullName>
    </recommendedName>
</protein>
<dbReference type="KEGG" id="haxz:M0R88_11130"/>
<dbReference type="Pfam" id="PF23994">
    <property type="entry name" value="DUF7312"/>
    <property type="match status" value="1"/>
</dbReference>
<dbReference type="AlphaFoldDB" id="A0A8U0IDE2"/>
<dbReference type="InterPro" id="IPR055736">
    <property type="entry name" value="DUF7312"/>
</dbReference>
<sequence length="60" mass="6477">MSDWKYDTDEVGEDGYEPEEADDIPPIEPGSPTLENALFVVLGIAATLFVFARLFLSAGG</sequence>
<feature type="domain" description="DUF7312" evidence="3">
    <location>
        <begin position="2"/>
        <end position="54"/>
    </location>
</feature>
<keyword evidence="5" id="KW-1185">Reference proteome</keyword>
<keyword evidence="2" id="KW-1133">Transmembrane helix</keyword>
<feature type="compositionally biased region" description="Acidic residues" evidence="1">
    <location>
        <begin position="9"/>
        <end position="25"/>
    </location>
</feature>
<dbReference type="EMBL" id="CP096658">
    <property type="protein sequence ID" value="UPV99079.1"/>
    <property type="molecule type" value="Genomic_DNA"/>
</dbReference>
<dbReference type="RefSeq" id="WP_248653582.1">
    <property type="nucleotide sequence ID" value="NZ_CP096658.1"/>
</dbReference>
<evidence type="ECO:0000256" key="2">
    <source>
        <dbReference type="SAM" id="Phobius"/>
    </source>
</evidence>
<dbReference type="GeneID" id="72190415"/>
<feature type="transmembrane region" description="Helical" evidence="2">
    <location>
        <begin position="37"/>
        <end position="56"/>
    </location>
</feature>
<proteinExistence type="predicted"/>
<evidence type="ECO:0000259" key="3">
    <source>
        <dbReference type="Pfam" id="PF23994"/>
    </source>
</evidence>
<feature type="region of interest" description="Disordered" evidence="1">
    <location>
        <begin position="1"/>
        <end position="29"/>
    </location>
</feature>
<name>A0A8U0IDE2_9EURY</name>
<evidence type="ECO:0000313" key="5">
    <source>
        <dbReference type="Proteomes" id="UP000830434"/>
    </source>
</evidence>
<organism evidence="4 5">
    <name type="scientific">Halorussus gelatinilyticus</name>
    <dbReference type="NCBI Taxonomy" id="2937524"/>
    <lineage>
        <taxon>Archaea</taxon>
        <taxon>Methanobacteriati</taxon>
        <taxon>Methanobacteriota</taxon>
        <taxon>Stenosarchaea group</taxon>
        <taxon>Halobacteria</taxon>
        <taxon>Halobacteriales</taxon>
        <taxon>Haladaptataceae</taxon>
        <taxon>Halorussus</taxon>
    </lineage>
</organism>
<keyword evidence="2" id="KW-0812">Transmembrane</keyword>
<keyword evidence="2" id="KW-0472">Membrane</keyword>
<evidence type="ECO:0000256" key="1">
    <source>
        <dbReference type="SAM" id="MobiDB-lite"/>
    </source>
</evidence>
<accession>A0A8U0IDE2</accession>